<evidence type="ECO:0000313" key="4">
    <source>
        <dbReference type="Proteomes" id="UP000054560"/>
    </source>
</evidence>
<evidence type="ECO:0000259" key="2">
    <source>
        <dbReference type="Pfam" id="PF05183"/>
    </source>
</evidence>
<sequence>TVCKLPAGSRVAVYRNPSLHPGDVRVMTVAAESPMWDHLVDVAVFSAQVYGLVHSPPLVVPLTSLMTSFEEYEYHV</sequence>
<dbReference type="EC" id="2.7.7.48" evidence="1"/>
<protein>
    <recommendedName>
        <fullName evidence="1">RNA-dependent RNA polymerase</fullName>
        <ecNumber evidence="1">2.7.7.48</ecNumber>
    </recommendedName>
</protein>
<dbReference type="GeneID" id="25916152"/>
<dbReference type="OrthoDB" id="6513042at2759"/>
<keyword evidence="1" id="KW-0808">Transferase</keyword>
<gene>
    <name evidence="3" type="ORF">SARC_15648</name>
</gene>
<accession>A0A0L0F5F9</accession>
<proteinExistence type="inferred from homology"/>
<feature type="domain" description="RDRP core" evidence="2">
    <location>
        <begin position="7"/>
        <end position="47"/>
    </location>
</feature>
<dbReference type="GO" id="GO:0003723">
    <property type="term" value="F:RNA binding"/>
    <property type="evidence" value="ECO:0007669"/>
    <property type="project" value="UniProtKB-KW"/>
</dbReference>
<dbReference type="Pfam" id="PF05183">
    <property type="entry name" value="RdRP"/>
    <property type="match status" value="1"/>
</dbReference>
<comment type="similarity">
    <text evidence="1">Belongs to the RdRP family.</text>
</comment>
<keyword evidence="1" id="KW-0696">RNA-directed RNA polymerase</keyword>
<dbReference type="RefSeq" id="XP_014145713.1">
    <property type="nucleotide sequence ID" value="XM_014290238.1"/>
</dbReference>
<evidence type="ECO:0000256" key="1">
    <source>
        <dbReference type="RuleBase" id="RU363098"/>
    </source>
</evidence>
<dbReference type="InterPro" id="IPR057596">
    <property type="entry name" value="RDRP_core"/>
</dbReference>
<comment type="catalytic activity">
    <reaction evidence="1">
        <text>RNA(n) + a ribonucleoside 5'-triphosphate = RNA(n+1) + diphosphate</text>
        <dbReference type="Rhea" id="RHEA:21248"/>
        <dbReference type="Rhea" id="RHEA-COMP:14527"/>
        <dbReference type="Rhea" id="RHEA-COMP:17342"/>
        <dbReference type="ChEBI" id="CHEBI:33019"/>
        <dbReference type="ChEBI" id="CHEBI:61557"/>
        <dbReference type="ChEBI" id="CHEBI:140395"/>
        <dbReference type="EC" id="2.7.7.48"/>
    </reaction>
</comment>
<keyword evidence="1" id="KW-0694">RNA-binding</keyword>
<dbReference type="Proteomes" id="UP000054560">
    <property type="component" value="Unassembled WGS sequence"/>
</dbReference>
<name>A0A0L0F5F9_9EUKA</name>
<reference evidence="3 4" key="1">
    <citation type="submission" date="2011-02" db="EMBL/GenBank/DDBJ databases">
        <title>The Genome Sequence of Sphaeroforma arctica JP610.</title>
        <authorList>
            <consortium name="The Broad Institute Genome Sequencing Platform"/>
            <person name="Russ C."/>
            <person name="Cuomo C."/>
            <person name="Young S.K."/>
            <person name="Zeng Q."/>
            <person name="Gargeya S."/>
            <person name="Alvarado L."/>
            <person name="Berlin A."/>
            <person name="Chapman S.B."/>
            <person name="Chen Z."/>
            <person name="Freedman E."/>
            <person name="Gellesch M."/>
            <person name="Goldberg J."/>
            <person name="Griggs A."/>
            <person name="Gujja S."/>
            <person name="Heilman E."/>
            <person name="Heiman D."/>
            <person name="Howarth C."/>
            <person name="Mehta T."/>
            <person name="Neiman D."/>
            <person name="Pearson M."/>
            <person name="Roberts A."/>
            <person name="Saif S."/>
            <person name="Shea T."/>
            <person name="Shenoy N."/>
            <person name="Sisk P."/>
            <person name="Stolte C."/>
            <person name="Sykes S."/>
            <person name="White J."/>
            <person name="Yandava C."/>
            <person name="Burger G."/>
            <person name="Gray M.W."/>
            <person name="Holland P.W.H."/>
            <person name="King N."/>
            <person name="Lang F.B.F."/>
            <person name="Roger A.J."/>
            <person name="Ruiz-Trillo I."/>
            <person name="Haas B."/>
            <person name="Nusbaum C."/>
            <person name="Birren B."/>
        </authorList>
    </citation>
    <scope>NUCLEOTIDE SEQUENCE [LARGE SCALE GENOMIC DNA]</scope>
    <source>
        <strain evidence="3 4">JP610</strain>
    </source>
</reference>
<dbReference type="GO" id="GO:0003968">
    <property type="term" value="F:RNA-directed RNA polymerase activity"/>
    <property type="evidence" value="ECO:0007669"/>
    <property type="project" value="UniProtKB-KW"/>
</dbReference>
<evidence type="ECO:0000313" key="3">
    <source>
        <dbReference type="EMBL" id="KNC71811.1"/>
    </source>
</evidence>
<organism evidence="3 4">
    <name type="scientific">Sphaeroforma arctica JP610</name>
    <dbReference type="NCBI Taxonomy" id="667725"/>
    <lineage>
        <taxon>Eukaryota</taxon>
        <taxon>Ichthyosporea</taxon>
        <taxon>Ichthyophonida</taxon>
        <taxon>Sphaeroforma</taxon>
    </lineage>
</organism>
<keyword evidence="1" id="KW-0548">Nucleotidyltransferase</keyword>
<feature type="non-terminal residue" evidence="3">
    <location>
        <position position="1"/>
    </location>
</feature>
<dbReference type="EMBL" id="KQ248087">
    <property type="protein sequence ID" value="KNC71811.1"/>
    <property type="molecule type" value="Genomic_DNA"/>
</dbReference>
<dbReference type="AlphaFoldDB" id="A0A0L0F5F9"/>
<keyword evidence="4" id="KW-1185">Reference proteome</keyword>